<proteinExistence type="predicted"/>
<organism evidence="1">
    <name type="scientific">marine sediment metagenome</name>
    <dbReference type="NCBI Taxonomy" id="412755"/>
    <lineage>
        <taxon>unclassified sequences</taxon>
        <taxon>metagenomes</taxon>
        <taxon>ecological metagenomes</taxon>
    </lineage>
</organism>
<name>A0A0F9U3R1_9ZZZZ</name>
<protein>
    <submittedName>
        <fullName evidence="1">Uncharacterized protein</fullName>
    </submittedName>
</protein>
<sequence>MRYESSKRKRFGSLFFILFYFLLPTLSCHKATVKPLSKHYKEEQIRKYSTYPRWFWQMPHSNNTLFAVGYAQTYFYSESSIEEATMNGINNLAKCVSARIKGERGFKDTKLGPEFAGEFFKEEVEGGVLDLVKKNHKVIATETVGDITLVLLCTGEASTLSSAKGFDQKVPEWVSKPPKKPGFVYAVGQSSPQFHEEETWQLAEYNARVGLALSFVAQLRSLGKRLDQRLSTASAVKTDVVLRRIQVVERWCDPENRIPYVLVRMTIKDNRENNPESF</sequence>
<comment type="caution">
    <text evidence="1">The sequence shown here is derived from an EMBL/GenBank/DDBJ whole genome shotgun (WGS) entry which is preliminary data.</text>
</comment>
<accession>A0A0F9U3R1</accession>
<dbReference type="AlphaFoldDB" id="A0A0F9U3R1"/>
<evidence type="ECO:0000313" key="1">
    <source>
        <dbReference type="EMBL" id="KKN48263.1"/>
    </source>
</evidence>
<reference evidence="1" key="1">
    <citation type="journal article" date="2015" name="Nature">
        <title>Complex archaea that bridge the gap between prokaryotes and eukaryotes.</title>
        <authorList>
            <person name="Spang A."/>
            <person name="Saw J.H."/>
            <person name="Jorgensen S.L."/>
            <person name="Zaremba-Niedzwiedzka K."/>
            <person name="Martijn J."/>
            <person name="Lind A.E."/>
            <person name="van Eijk R."/>
            <person name="Schleper C."/>
            <person name="Guy L."/>
            <person name="Ettema T.J."/>
        </authorList>
    </citation>
    <scope>NUCLEOTIDE SEQUENCE</scope>
</reference>
<gene>
    <name evidence="1" type="ORF">LCGC14_0654750</name>
</gene>
<dbReference type="EMBL" id="LAZR01001230">
    <property type="protein sequence ID" value="KKN48263.1"/>
    <property type="molecule type" value="Genomic_DNA"/>
</dbReference>